<proteinExistence type="predicted"/>
<dbReference type="Proteomes" id="UP000192923">
    <property type="component" value="Unassembled WGS sequence"/>
</dbReference>
<evidence type="ECO:0000259" key="1">
    <source>
        <dbReference type="PROSITE" id="PS51750"/>
    </source>
</evidence>
<gene>
    <name evidence="2" type="ORF">SAMN02949497_3549</name>
    <name evidence="3" type="ORF">SAMN02949497_4246</name>
</gene>
<dbReference type="PANTHER" id="PTHR36180">
    <property type="entry name" value="DNA-BINDING PROTEIN-RELATED-RELATED"/>
    <property type="match status" value="1"/>
</dbReference>
<dbReference type="RefSeq" id="WP_085214993.1">
    <property type="nucleotide sequence ID" value="NZ_FXAM01000001.1"/>
</dbReference>
<organism evidence="2 4">
    <name type="scientific">Methylomagnum ishizawai</name>
    <dbReference type="NCBI Taxonomy" id="1760988"/>
    <lineage>
        <taxon>Bacteria</taxon>
        <taxon>Pseudomonadati</taxon>
        <taxon>Pseudomonadota</taxon>
        <taxon>Gammaproteobacteria</taxon>
        <taxon>Methylococcales</taxon>
        <taxon>Methylococcaceae</taxon>
        <taxon>Methylomagnum</taxon>
    </lineage>
</organism>
<dbReference type="AlphaFoldDB" id="A0A1Y6D764"/>
<evidence type="ECO:0000313" key="2">
    <source>
        <dbReference type="EMBL" id="SMF96164.1"/>
    </source>
</evidence>
<dbReference type="EMBL" id="FXAM01000001">
    <property type="protein sequence ID" value="SMF96833.1"/>
    <property type="molecule type" value="Genomic_DNA"/>
</dbReference>
<dbReference type="InterPro" id="IPR003497">
    <property type="entry name" value="BRO_N_domain"/>
</dbReference>
<protein>
    <submittedName>
        <fullName evidence="2">BRO family, N-terminal domain</fullName>
    </submittedName>
</protein>
<accession>A0A1Y6D764</accession>
<evidence type="ECO:0000313" key="3">
    <source>
        <dbReference type="EMBL" id="SMF96833.1"/>
    </source>
</evidence>
<reference evidence="2 4" key="1">
    <citation type="submission" date="2016-12" db="EMBL/GenBank/DDBJ databases">
        <authorList>
            <person name="Song W.-J."/>
            <person name="Kurnit D.M."/>
        </authorList>
    </citation>
    <scope>NUCLEOTIDE SEQUENCE [LARGE SCALE GENOMIC DNA]</scope>
    <source>
        <strain evidence="2 4">175</strain>
    </source>
</reference>
<dbReference type="STRING" id="1760988.SAMN02949497_3549"/>
<dbReference type="EMBL" id="FXAM01000001">
    <property type="protein sequence ID" value="SMF96164.1"/>
    <property type="molecule type" value="Genomic_DNA"/>
</dbReference>
<sequence length="190" mass="21299">MSSHAQVAPIQGASALSVLANPFRFHAFDVRTAIGPDGEPWFCAKDVCEALDIVWSGGSKTIGNLPDRWKGVVNLPTPGGVQDTLLISLAGCYRLIFRSNKPIAEEFAEWVCEEVLPAIHKYGFYGKLDFKDMDKNVRRITELCELLPNTKHPFDRTQKIAELRYRSNMMGWPMPDLNLLENGQTTLEGF</sequence>
<dbReference type="OrthoDB" id="1042522at2"/>
<feature type="domain" description="Bro-N" evidence="1">
    <location>
        <begin position="16"/>
        <end position="123"/>
    </location>
</feature>
<evidence type="ECO:0000313" key="4">
    <source>
        <dbReference type="Proteomes" id="UP000192923"/>
    </source>
</evidence>
<dbReference type="PANTHER" id="PTHR36180:SF2">
    <property type="entry name" value="BRO FAMILY PROTEIN"/>
    <property type="match status" value="1"/>
</dbReference>
<dbReference type="PROSITE" id="PS51750">
    <property type="entry name" value="BRO_N"/>
    <property type="match status" value="1"/>
</dbReference>
<dbReference type="Pfam" id="PF02498">
    <property type="entry name" value="Bro-N"/>
    <property type="match status" value="1"/>
</dbReference>
<dbReference type="SMART" id="SM01040">
    <property type="entry name" value="Bro-N"/>
    <property type="match status" value="1"/>
</dbReference>
<name>A0A1Y6D764_9GAMM</name>
<keyword evidence="4" id="KW-1185">Reference proteome</keyword>